<gene>
    <name evidence="2" type="ORF">D0Z70_05080</name>
</gene>
<feature type="domain" description="Immunity protein Imm33" evidence="1">
    <location>
        <begin position="132"/>
        <end position="216"/>
    </location>
</feature>
<dbReference type="Pfam" id="PF09951">
    <property type="entry name" value="Imm33"/>
    <property type="match status" value="1"/>
</dbReference>
<evidence type="ECO:0000313" key="2">
    <source>
        <dbReference type="EMBL" id="RJG56715.1"/>
    </source>
</evidence>
<dbReference type="EMBL" id="QVRA01000003">
    <property type="protein sequence ID" value="RJG56715.1"/>
    <property type="molecule type" value="Genomic_DNA"/>
</dbReference>
<reference evidence="2 3" key="1">
    <citation type="submission" date="2018-08" db="EMBL/GenBank/DDBJ databases">
        <title>Sphingobium sp. EO9.</title>
        <authorList>
            <person name="Park Y."/>
            <person name="Kim K.H."/>
            <person name="Jeon C.O."/>
        </authorList>
    </citation>
    <scope>NUCLEOTIDE SEQUENCE [LARGE SCALE GENOMIC DNA]</scope>
    <source>
        <strain evidence="2 3">EO9</strain>
    </source>
</reference>
<dbReference type="AlphaFoldDB" id="A0A418YWC7"/>
<dbReference type="OrthoDB" id="7187490at2"/>
<organism evidence="2 3">
    <name type="scientific">Sphingobium terrigena</name>
    <dbReference type="NCBI Taxonomy" id="2304063"/>
    <lineage>
        <taxon>Bacteria</taxon>
        <taxon>Pseudomonadati</taxon>
        <taxon>Pseudomonadota</taxon>
        <taxon>Alphaproteobacteria</taxon>
        <taxon>Sphingomonadales</taxon>
        <taxon>Sphingomonadaceae</taxon>
        <taxon>Sphingobium</taxon>
    </lineage>
</organism>
<dbReference type="Proteomes" id="UP000283469">
    <property type="component" value="Unassembled WGS sequence"/>
</dbReference>
<dbReference type="RefSeq" id="WP_119744340.1">
    <property type="nucleotide sequence ID" value="NZ_QVRA01000003.1"/>
</dbReference>
<proteinExistence type="predicted"/>
<dbReference type="InterPro" id="IPR018689">
    <property type="entry name" value="Imm33_dom"/>
</dbReference>
<sequence length="226" mass="26513">MRIYDRLYNLRRRYFGTWAVEDPRPIHNEAPYTFFLPTAEEIMALRPGDLVKLTIKGSPAGLEYDAERMWVILDSLGPEEWQGRLDNAPCDMPQLQPGDRICFQPHNIIDLQYEGERDVVETPPIRQYWERCLVDSCVVDDGIPIYFIYREEPELEQDGDRYPDSGWRIRGDYRDISDEELNTRKMEYIAIGKVLNADDSWLHLIDEPVGCAYIRDFSTGTYHIID</sequence>
<name>A0A418YWC7_9SPHN</name>
<comment type="caution">
    <text evidence="2">The sequence shown here is derived from an EMBL/GenBank/DDBJ whole genome shotgun (WGS) entry which is preliminary data.</text>
</comment>
<evidence type="ECO:0000313" key="3">
    <source>
        <dbReference type="Proteomes" id="UP000283469"/>
    </source>
</evidence>
<accession>A0A418YWC7</accession>
<protein>
    <submittedName>
        <fullName evidence="2">DUF2185 domain-containing protein</fullName>
    </submittedName>
</protein>
<dbReference type="PANTHER" id="PTHR38743">
    <property type="entry name" value="SIMILAR TO GLYOXYLASE I FAMILY PROTEIN"/>
    <property type="match status" value="1"/>
</dbReference>
<keyword evidence="3" id="KW-1185">Reference proteome</keyword>
<dbReference type="PANTHER" id="PTHR38743:SF2">
    <property type="entry name" value="DUF2185 DOMAIN-CONTAINING PROTEIN"/>
    <property type="match status" value="1"/>
</dbReference>
<evidence type="ECO:0000259" key="1">
    <source>
        <dbReference type="Pfam" id="PF09951"/>
    </source>
</evidence>